<dbReference type="AlphaFoldDB" id="A0A2Z6Q500"/>
<dbReference type="Proteomes" id="UP000247702">
    <property type="component" value="Unassembled WGS sequence"/>
</dbReference>
<organism evidence="2 3">
    <name type="scientific">Rhizophagus clarus</name>
    <dbReference type="NCBI Taxonomy" id="94130"/>
    <lineage>
        <taxon>Eukaryota</taxon>
        <taxon>Fungi</taxon>
        <taxon>Fungi incertae sedis</taxon>
        <taxon>Mucoromycota</taxon>
        <taxon>Glomeromycotina</taxon>
        <taxon>Glomeromycetes</taxon>
        <taxon>Glomerales</taxon>
        <taxon>Glomeraceae</taxon>
        <taxon>Rhizophagus</taxon>
    </lineage>
</organism>
<keyword evidence="3" id="KW-1185">Reference proteome</keyword>
<feature type="region of interest" description="Disordered" evidence="1">
    <location>
        <begin position="27"/>
        <end position="59"/>
    </location>
</feature>
<feature type="compositionally biased region" description="Acidic residues" evidence="1">
    <location>
        <begin position="41"/>
        <end position="52"/>
    </location>
</feature>
<sequence>MSRLLGSITGTLGRLFRNFLPSWRGPVLVPPELPEPSEPPVPEEEPEADSEGDSEKQGINVEFYDGSTQWTGSEIDFCDLSQDWFLIKANLNETLQEAHKRYNEEASAIAWQSRGQIDL</sequence>
<evidence type="ECO:0000313" key="2">
    <source>
        <dbReference type="EMBL" id="GBB85223.1"/>
    </source>
</evidence>
<protein>
    <submittedName>
        <fullName evidence="2">Uncharacterized protein</fullName>
    </submittedName>
</protein>
<name>A0A2Z6Q500_9GLOM</name>
<evidence type="ECO:0000256" key="1">
    <source>
        <dbReference type="SAM" id="MobiDB-lite"/>
    </source>
</evidence>
<comment type="caution">
    <text evidence="2">The sequence shown here is derived from an EMBL/GenBank/DDBJ whole genome shotgun (WGS) entry which is preliminary data.</text>
</comment>
<accession>A0A2Z6Q500</accession>
<evidence type="ECO:0000313" key="3">
    <source>
        <dbReference type="Proteomes" id="UP000247702"/>
    </source>
</evidence>
<reference evidence="2 3" key="1">
    <citation type="submission" date="2017-11" db="EMBL/GenBank/DDBJ databases">
        <title>The genome of Rhizophagus clarus HR1 reveals common genetic basis of auxotrophy among arbuscular mycorrhizal fungi.</title>
        <authorList>
            <person name="Kobayashi Y."/>
        </authorList>
    </citation>
    <scope>NUCLEOTIDE SEQUENCE [LARGE SCALE GENOMIC DNA]</scope>
    <source>
        <strain evidence="2 3">HR1</strain>
    </source>
</reference>
<gene>
    <name evidence="2" type="ORF">RclHR1_11790007</name>
</gene>
<proteinExistence type="predicted"/>
<dbReference type="EMBL" id="BEXD01000201">
    <property type="protein sequence ID" value="GBB85223.1"/>
    <property type="molecule type" value="Genomic_DNA"/>
</dbReference>
<feature type="compositionally biased region" description="Pro residues" evidence="1">
    <location>
        <begin position="28"/>
        <end position="40"/>
    </location>
</feature>